<keyword evidence="7 8" id="KW-0472">Membrane</keyword>
<organism evidence="9 10">
    <name type="scientific">Olsenella profusa F0195</name>
    <dbReference type="NCBI Taxonomy" id="1125712"/>
    <lineage>
        <taxon>Bacteria</taxon>
        <taxon>Bacillati</taxon>
        <taxon>Actinomycetota</taxon>
        <taxon>Coriobacteriia</taxon>
        <taxon>Coriobacteriales</taxon>
        <taxon>Atopobiaceae</taxon>
        <taxon>Olsenella</taxon>
    </lineage>
</organism>
<name>U2V1R7_9ACTN</name>
<feature type="transmembrane region" description="Helical" evidence="8">
    <location>
        <begin position="69"/>
        <end position="90"/>
    </location>
</feature>
<proteinExistence type="inferred from homology"/>
<dbReference type="EMBL" id="AWEZ01000030">
    <property type="protein sequence ID" value="ERL09282.1"/>
    <property type="molecule type" value="Genomic_DNA"/>
</dbReference>
<dbReference type="PANTHER" id="PTHR36838">
    <property type="entry name" value="AUXIN EFFLUX CARRIER FAMILY PROTEIN"/>
    <property type="match status" value="1"/>
</dbReference>
<feature type="transmembrane region" description="Helical" evidence="8">
    <location>
        <begin position="228"/>
        <end position="247"/>
    </location>
</feature>
<keyword evidence="6 8" id="KW-1133">Transmembrane helix</keyword>
<comment type="subcellular location">
    <subcellularLocation>
        <location evidence="1">Cell membrane</location>
        <topology evidence="1">Multi-pass membrane protein</topology>
    </subcellularLocation>
</comment>
<evidence type="ECO:0000256" key="4">
    <source>
        <dbReference type="ARBA" id="ARBA00022475"/>
    </source>
</evidence>
<dbReference type="AlphaFoldDB" id="U2V1R7"/>
<evidence type="ECO:0000256" key="3">
    <source>
        <dbReference type="ARBA" id="ARBA00022448"/>
    </source>
</evidence>
<feature type="transmembrane region" description="Helical" evidence="8">
    <location>
        <begin position="188"/>
        <end position="207"/>
    </location>
</feature>
<dbReference type="InterPro" id="IPR004776">
    <property type="entry name" value="Mem_transp_PIN-like"/>
</dbReference>
<keyword evidence="10" id="KW-1185">Reference proteome</keyword>
<dbReference type="GO" id="GO:0055085">
    <property type="term" value="P:transmembrane transport"/>
    <property type="evidence" value="ECO:0007669"/>
    <property type="project" value="InterPro"/>
</dbReference>
<evidence type="ECO:0000256" key="7">
    <source>
        <dbReference type="ARBA" id="ARBA00023136"/>
    </source>
</evidence>
<evidence type="ECO:0000256" key="5">
    <source>
        <dbReference type="ARBA" id="ARBA00022692"/>
    </source>
</evidence>
<evidence type="ECO:0000256" key="2">
    <source>
        <dbReference type="ARBA" id="ARBA00010145"/>
    </source>
</evidence>
<evidence type="ECO:0000313" key="10">
    <source>
        <dbReference type="Proteomes" id="UP000016638"/>
    </source>
</evidence>
<dbReference type="Proteomes" id="UP000016638">
    <property type="component" value="Unassembled WGS sequence"/>
</dbReference>
<dbReference type="PATRIC" id="fig|1125712.3.peg.824"/>
<evidence type="ECO:0000256" key="8">
    <source>
        <dbReference type="SAM" id="Phobius"/>
    </source>
</evidence>
<feature type="transmembrane region" description="Helical" evidence="8">
    <location>
        <begin position="157"/>
        <end position="176"/>
    </location>
</feature>
<dbReference type="RefSeq" id="WP_021725639.1">
    <property type="nucleotide sequence ID" value="NZ_AWEZ01000030.1"/>
</dbReference>
<comment type="caution">
    <text evidence="9">The sequence shown here is derived from an EMBL/GenBank/DDBJ whole genome shotgun (WGS) entry which is preliminary data.</text>
</comment>
<protein>
    <submittedName>
        <fullName evidence="9">Transporter, auxin efflux carrier domain protein</fullName>
    </submittedName>
</protein>
<dbReference type="Gene3D" id="1.20.1530.20">
    <property type="match status" value="1"/>
</dbReference>
<feature type="transmembrane region" description="Helical" evidence="8">
    <location>
        <begin position="253"/>
        <end position="271"/>
    </location>
</feature>
<dbReference type="GO" id="GO:0005886">
    <property type="term" value="C:plasma membrane"/>
    <property type="evidence" value="ECO:0007669"/>
    <property type="project" value="UniProtKB-SubCell"/>
</dbReference>
<feature type="transmembrane region" description="Helical" evidence="8">
    <location>
        <begin position="122"/>
        <end position="145"/>
    </location>
</feature>
<comment type="similarity">
    <text evidence="2">Belongs to the auxin efflux carrier (TC 2.A.69) family.</text>
</comment>
<dbReference type="STRING" id="1125712.HMPREF1316_1887"/>
<dbReference type="eggNOG" id="COG0679">
    <property type="taxonomic scope" value="Bacteria"/>
</dbReference>
<evidence type="ECO:0000313" key="9">
    <source>
        <dbReference type="EMBL" id="ERL09282.1"/>
    </source>
</evidence>
<keyword evidence="3" id="KW-0813">Transport</keyword>
<evidence type="ECO:0000256" key="1">
    <source>
        <dbReference type="ARBA" id="ARBA00004651"/>
    </source>
</evidence>
<accession>U2V1R7</accession>
<evidence type="ECO:0000256" key="6">
    <source>
        <dbReference type="ARBA" id="ARBA00022989"/>
    </source>
</evidence>
<sequence length="307" mass="32892">MSDSISILVTQVLAIFLMMAVGYACHRTHMVSDRGVEDLSNVVMYVASPAVMVTSFLQPFSVEQLREAGVCVVLTTAVFAIAVAMARLVYGNGEKVSQFAVIFSNTGFVGIPLVQSVLGEEYVFYVTVCIATTTFFVWTYGVHLITGSLEQVSLTKVVTNPAVITLFVGFALYVLQVDLPDALSDACAALGALNTGAAMLVLGCYLAQTRLSLIVRDLRIYKASLLRLVASPLATILLLCLLPAGLVPRDIKMVILITFATPVAGMCAMLSQKYGANYEYGTGLISVSTLLSMVSMPLMLELAMLVL</sequence>
<feature type="transmembrane region" description="Helical" evidence="8">
    <location>
        <begin position="283"/>
        <end position="306"/>
    </location>
</feature>
<dbReference type="PANTHER" id="PTHR36838:SF3">
    <property type="entry name" value="TRANSPORTER AUXIN EFFLUX CARRIER EC FAMILY"/>
    <property type="match status" value="1"/>
</dbReference>
<reference evidence="9 10" key="1">
    <citation type="submission" date="2013-08" db="EMBL/GenBank/DDBJ databases">
        <authorList>
            <person name="Durkin A.S."/>
            <person name="Haft D.R."/>
            <person name="McCorrison J."/>
            <person name="Torralba M."/>
            <person name="Gillis M."/>
            <person name="Haft D.H."/>
            <person name="Methe B."/>
            <person name="Sutton G."/>
            <person name="Nelson K.E."/>
        </authorList>
    </citation>
    <scope>NUCLEOTIDE SEQUENCE [LARGE SCALE GENOMIC DNA]</scope>
    <source>
        <strain evidence="9 10">F0195</strain>
    </source>
</reference>
<dbReference type="OrthoDB" id="9798064at2"/>
<dbReference type="InterPro" id="IPR038770">
    <property type="entry name" value="Na+/solute_symporter_sf"/>
</dbReference>
<keyword evidence="4" id="KW-1003">Cell membrane</keyword>
<feature type="transmembrane region" description="Helical" evidence="8">
    <location>
        <begin position="40"/>
        <end position="57"/>
    </location>
</feature>
<gene>
    <name evidence="9" type="ORF">HMPREF1316_1887</name>
</gene>
<dbReference type="Pfam" id="PF03547">
    <property type="entry name" value="Mem_trans"/>
    <property type="match status" value="1"/>
</dbReference>
<keyword evidence="5 8" id="KW-0812">Transmembrane</keyword>